<proteinExistence type="predicted"/>
<accession>A0A9Q8SW08</accession>
<sequence>MPGVGVDNAICIKMTVVAIIMDECRDSFVRLYKKASTILVSHGGFLITAVNPWRHKVDGGIQIELYEA</sequence>
<dbReference type="GeneID" id="73343712"/>
<gene>
    <name evidence="1" type="ORF">CLUP02_09724</name>
</gene>
<dbReference type="RefSeq" id="XP_049145846.1">
    <property type="nucleotide sequence ID" value="XM_049288702.1"/>
</dbReference>
<reference evidence="1" key="1">
    <citation type="journal article" date="2021" name="Mol. Plant Microbe Interact.">
        <title>Complete Genome Sequence of the Plant-Pathogenic Fungus Colletotrichum lupini.</title>
        <authorList>
            <person name="Baroncelli R."/>
            <person name="Pensec F."/>
            <person name="Da Lio D."/>
            <person name="Boufleur T."/>
            <person name="Vicente I."/>
            <person name="Sarrocco S."/>
            <person name="Picot A."/>
            <person name="Baraldi E."/>
            <person name="Sukno S."/>
            <person name="Thon M."/>
            <person name="Le Floch G."/>
        </authorList>
    </citation>
    <scope>NUCLEOTIDE SEQUENCE</scope>
    <source>
        <strain evidence="1">IMI 504893</strain>
    </source>
</reference>
<dbReference type="Proteomes" id="UP000830671">
    <property type="component" value="Chromosome 5"/>
</dbReference>
<evidence type="ECO:0000313" key="2">
    <source>
        <dbReference type="Proteomes" id="UP000830671"/>
    </source>
</evidence>
<organism evidence="1 2">
    <name type="scientific">Colletotrichum lupini</name>
    <dbReference type="NCBI Taxonomy" id="145971"/>
    <lineage>
        <taxon>Eukaryota</taxon>
        <taxon>Fungi</taxon>
        <taxon>Dikarya</taxon>
        <taxon>Ascomycota</taxon>
        <taxon>Pezizomycotina</taxon>
        <taxon>Sordariomycetes</taxon>
        <taxon>Hypocreomycetidae</taxon>
        <taxon>Glomerellales</taxon>
        <taxon>Glomerellaceae</taxon>
        <taxon>Colletotrichum</taxon>
        <taxon>Colletotrichum acutatum species complex</taxon>
    </lineage>
</organism>
<keyword evidence="2" id="KW-1185">Reference proteome</keyword>
<name>A0A9Q8SW08_9PEZI</name>
<dbReference type="EMBL" id="CP019477">
    <property type="protein sequence ID" value="UQC84228.1"/>
    <property type="molecule type" value="Genomic_DNA"/>
</dbReference>
<dbReference type="KEGG" id="clup:CLUP02_09724"/>
<evidence type="ECO:0000313" key="1">
    <source>
        <dbReference type="EMBL" id="UQC84228.1"/>
    </source>
</evidence>
<dbReference type="AlphaFoldDB" id="A0A9Q8SW08"/>
<protein>
    <submittedName>
        <fullName evidence="1">Uncharacterized protein</fullName>
    </submittedName>
</protein>